<organism evidence="2 3">
    <name type="scientific">Haloferula rosea</name>
    <dbReference type="NCBI Taxonomy" id="490093"/>
    <lineage>
        <taxon>Bacteria</taxon>
        <taxon>Pseudomonadati</taxon>
        <taxon>Verrucomicrobiota</taxon>
        <taxon>Verrucomicrobiia</taxon>
        <taxon>Verrucomicrobiales</taxon>
        <taxon>Verrucomicrobiaceae</taxon>
        <taxon>Haloferula</taxon>
    </lineage>
</organism>
<dbReference type="Proteomes" id="UP000658278">
    <property type="component" value="Unassembled WGS sequence"/>
</dbReference>
<keyword evidence="3" id="KW-1185">Reference proteome</keyword>
<feature type="chain" id="PRO_5037415263" evidence="1">
    <location>
        <begin position="19"/>
        <end position="639"/>
    </location>
</feature>
<reference evidence="2" key="1">
    <citation type="submission" date="2021-01" db="EMBL/GenBank/DDBJ databases">
        <title>Modified the classification status of verrucomicrobia.</title>
        <authorList>
            <person name="Feng X."/>
        </authorList>
    </citation>
    <scope>NUCLEOTIDE SEQUENCE</scope>
    <source>
        <strain evidence="2">KCTC 22201</strain>
    </source>
</reference>
<gene>
    <name evidence="2" type="ORF">JIN81_01715</name>
</gene>
<keyword evidence="1" id="KW-0732">Signal</keyword>
<dbReference type="AlphaFoldDB" id="A0A934VE91"/>
<evidence type="ECO:0000256" key="1">
    <source>
        <dbReference type="SAM" id="SignalP"/>
    </source>
</evidence>
<dbReference type="RefSeq" id="WP_200275674.1">
    <property type="nucleotide sequence ID" value="NZ_JAENII010000001.1"/>
</dbReference>
<evidence type="ECO:0000313" key="2">
    <source>
        <dbReference type="EMBL" id="MBK1825722.1"/>
    </source>
</evidence>
<protein>
    <submittedName>
        <fullName evidence="2">Uncharacterized protein</fullName>
    </submittedName>
</protein>
<feature type="signal peptide" evidence="1">
    <location>
        <begin position="1"/>
        <end position="18"/>
    </location>
</feature>
<comment type="caution">
    <text evidence="2">The sequence shown here is derived from an EMBL/GenBank/DDBJ whole genome shotgun (WGS) entry which is preliminary data.</text>
</comment>
<evidence type="ECO:0000313" key="3">
    <source>
        <dbReference type="Proteomes" id="UP000658278"/>
    </source>
</evidence>
<accession>A0A934VE91</accession>
<dbReference type="EMBL" id="JAENII010000001">
    <property type="protein sequence ID" value="MBK1825722.1"/>
    <property type="molecule type" value="Genomic_DNA"/>
</dbReference>
<sequence>MKRLLACLLILTSAAAHAGALGEAAMGFLKATKDTPGKWEEFTAVFPGTTQEKKLVIAERLNRLSKRLEQGDLRAVEETTDGDLAAVIISQIVDFDPSQITIHAIGLIRRDDDWQPAPVLASFENTGLRYQPGMGAAAARLEKWMLTRRNHHLTRLREDILSDLLTDIQASKTKDELMEDSPSEIVADFMAACRELDTPLALAHLGGLEPKLPEDWRDIVSITSRALHAPWKADGQWQELTDPSLLHVELHTDADATNATVTIGMFNAARSRPGPADWAIRHFSLEKSDAGLWRIRLPLWLLEEESEDANTHFVPTDYENFPGRLIDSHERKAFDTPIALADEFLTSLTGDDYAAVFPCLSRAVDVEESTQLLSETSRLWRSFRPGTQRPVRLDTHMVGDQAWVIYCGFDPKRPEIPGATLHHLILKKDETGWAIVSTIAPEDDPDLPAALLDWGHEAQARDTDAWLAGMDFGPRLGGLADAPAPSEDEARAITKTWTEALDDTDLRKIFPTITGFDDDTAIRRVFAFLGQELPTPTHYEVLGIHRHGRWAGATIVHRTDEDGDEPVEHRLLHPIVVTSNGPRILPEAILYHATSRAQRFINDSVWKRLRARLPEPAVEELDTLYQKHNKLCESLTVTQ</sequence>
<proteinExistence type="predicted"/>
<name>A0A934VE91_9BACT</name>